<proteinExistence type="predicted"/>
<dbReference type="GO" id="GO:0000407">
    <property type="term" value="C:phagophore assembly site"/>
    <property type="evidence" value="ECO:0007669"/>
    <property type="project" value="TreeGrafter"/>
</dbReference>
<organism evidence="2 3">
    <name type="scientific">Acer yangbiense</name>
    <dbReference type="NCBI Taxonomy" id="1000413"/>
    <lineage>
        <taxon>Eukaryota</taxon>
        <taxon>Viridiplantae</taxon>
        <taxon>Streptophyta</taxon>
        <taxon>Embryophyta</taxon>
        <taxon>Tracheophyta</taxon>
        <taxon>Spermatophyta</taxon>
        <taxon>Magnoliopsida</taxon>
        <taxon>eudicotyledons</taxon>
        <taxon>Gunneridae</taxon>
        <taxon>Pentapetalae</taxon>
        <taxon>rosids</taxon>
        <taxon>malvids</taxon>
        <taxon>Sapindales</taxon>
        <taxon>Sapindaceae</taxon>
        <taxon>Hippocastanoideae</taxon>
        <taxon>Acereae</taxon>
        <taxon>Acer</taxon>
    </lineage>
</organism>
<dbReference type="Gene3D" id="1.10.510.10">
    <property type="entry name" value="Transferase(Phosphotransferase) domain 1"/>
    <property type="match status" value="1"/>
</dbReference>
<evidence type="ECO:0000313" key="2">
    <source>
        <dbReference type="EMBL" id="TXG60539.1"/>
    </source>
</evidence>
<dbReference type="PANTHER" id="PTHR24348">
    <property type="entry name" value="SERINE/THREONINE-PROTEIN KINASE UNC-51-RELATED"/>
    <property type="match status" value="1"/>
</dbReference>
<dbReference type="GO" id="GO:0004674">
    <property type="term" value="F:protein serine/threonine kinase activity"/>
    <property type="evidence" value="ECO:0007669"/>
    <property type="project" value="InterPro"/>
</dbReference>
<dbReference type="GO" id="GO:0005776">
    <property type="term" value="C:autophagosome"/>
    <property type="evidence" value="ECO:0007669"/>
    <property type="project" value="TreeGrafter"/>
</dbReference>
<protein>
    <recommendedName>
        <fullName evidence="1">Protein kinase domain-containing protein</fullName>
    </recommendedName>
</protein>
<evidence type="ECO:0000313" key="3">
    <source>
        <dbReference type="Proteomes" id="UP000323000"/>
    </source>
</evidence>
<reference evidence="3" key="1">
    <citation type="journal article" date="2019" name="Gigascience">
        <title>De novo genome assembly of the endangered Acer yangbiense, a plant species with extremely small populations endemic to Yunnan Province, China.</title>
        <authorList>
            <person name="Yang J."/>
            <person name="Wariss H.M."/>
            <person name="Tao L."/>
            <person name="Zhang R."/>
            <person name="Yun Q."/>
            <person name="Hollingsworth P."/>
            <person name="Dao Z."/>
            <person name="Luo G."/>
            <person name="Guo H."/>
            <person name="Ma Y."/>
            <person name="Sun W."/>
        </authorList>
    </citation>
    <scope>NUCLEOTIDE SEQUENCE [LARGE SCALE GENOMIC DNA]</scope>
    <source>
        <strain evidence="3">cv. Malutang</strain>
    </source>
</reference>
<dbReference type="AlphaFoldDB" id="A0A5C7HUS4"/>
<dbReference type="GO" id="GO:0010506">
    <property type="term" value="P:regulation of autophagy"/>
    <property type="evidence" value="ECO:0007669"/>
    <property type="project" value="InterPro"/>
</dbReference>
<dbReference type="PIRSF" id="PIRSF000654">
    <property type="entry name" value="Integrin-linked_kinase"/>
    <property type="match status" value="1"/>
</dbReference>
<dbReference type="Pfam" id="PF00069">
    <property type="entry name" value="Pkinase"/>
    <property type="match status" value="1"/>
</dbReference>
<dbReference type="GO" id="GO:0005524">
    <property type="term" value="F:ATP binding"/>
    <property type="evidence" value="ECO:0007669"/>
    <property type="project" value="InterPro"/>
</dbReference>
<dbReference type="GO" id="GO:0000045">
    <property type="term" value="P:autophagosome assembly"/>
    <property type="evidence" value="ECO:0007669"/>
    <property type="project" value="TreeGrafter"/>
</dbReference>
<dbReference type="InterPro" id="IPR045269">
    <property type="entry name" value="Atg1-like"/>
</dbReference>
<dbReference type="EMBL" id="VAHF01000006">
    <property type="protein sequence ID" value="TXG60539.1"/>
    <property type="molecule type" value="Genomic_DNA"/>
</dbReference>
<name>A0A5C7HUS4_9ROSI</name>
<dbReference type="InterPro" id="IPR011009">
    <property type="entry name" value="Kinase-like_dom_sf"/>
</dbReference>
<dbReference type="OrthoDB" id="346907at2759"/>
<dbReference type="Proteomes" id="UP000323000">
    <property type="component" value="Chromosome 6"/>
</dbReference>
<dbReference type="InterPro" id="IPR000719">
    <property type="entry name" value="Prot_kinase_dom"/>
</dbReference>
<gene>
    <name evidence="2" type="ORF">EZV62_015112</name>
</gene>
<dbReference type="GO" id="GO:0016020">
    <property type="term" value="C:membrane"/>
    <property type="evidence" value="ECO:0007669"/>
    <property type="project" value="TreeGrafter"/>
</dbReference>
<feature type="domain" description="Protein kinase" evidence="1">
    <location>
        <begin position="18"/>
        <end position="255"/>
    </location>
</feature>
<dbReference type="SUPFAM" id="SSF56112">
    <property type="entry name" value="Protein kinase-like (PK-like)"/>
    <property type="match status" value="1"/>
</dbReference>
<dbReference type="PROSITE" id="PS50011">
    <property type="entry name" value="PROTEIN_KINASE_DOM"/>
    <property type="match status" value="1"/>
</dbReference>
<sequence>MEAERPLNVSNDVRVGEYWLKSKVGENCLCIVWKAEHVLSGEVVAVKQIYLYKLNKHLKTCLDCELNFLSSVNHPNIIRLFNVFQAQNCMFLVIEFCPWGNLASYIRQHGRVPEHSARKFIQQLGAGLEILHSRHIIHRDLKPEASLHAKKLYALTVLSVEQNILLSCLEGDVVLKIADFGLSSNLHPGKYAEKVCGSPLYMAPEVLQFQRYDEKVDMWSIGVILFELLNGYPPFCGRNNVQVAYLTILGVLAVH</sequence>
<evidence type="ECO:0000259" key="1">
    <source>
        <dbReference type="PROSITE" id="PS50011"/>
    </source>
</evidence>
<dbReference type="PANTHER" id="PTHR24348:SF53">
    <property type="entry name" value="SERINE_THREONINE-PROTEIN KINASE ATG1T"/>
    <property type="match status" value="1"/>
</dbReference>
<comment type="caution">
    <text evidence="2">The sequence shown here is derived from an EMBL/GenBank/DDBJ whole genome shotgun (WGS) entry which is preliminary data.</text>
</comment>
<accession>A0A5C7HUS4</accession>
<dbReference type="GO" id="GO:0005829">
    <property type="term" value="C:cytosol"/>
    <property type="evidence" value="ECO:0007669"/>
    <property type="project" value="TreeGrafter"/>
</dbReference>
<keyword evidence="3" id="KW-1185">Reference proteome</keyword>